<dbReference type="OrthoDB" id="8457111at2"/>
<organism evidence="2 3">
    <name type="scientific">Devosia crocina</name>
    <dbReference type="NCBI Taxonomy" id="429728"/>
    <lineage>
        <taxon>Bacteria</taxon>
        <taxon>Pseudomonadati</taxon>
        <taxon>Pseudomonadota</taxon>
        <taxon>Alphaproteobacteria</taxon>
        <taxon>Hyphomicrobiales</taxon>
        <taxon>Devosiaceae</taxon>
        <taxon>Devosia</taxon>
    </lineage>
</organism>
<proteinExistence type="predicted"/>
<evidence type="ECO:0000313" key="3">
    <source>
        <dbReference type="Proteomes" id="UP000199074"/>
    </source>
</evidence>
<evidence type="ECO:0000313" key="2">
    <source>
        <dbReference type="EMBL" id="SFV33112.1"/>
    </source>
</evidence>
<keyword evidence="1" id="KW-1133">Transmembrane helix</keyword>
<evidence type="ECO:0008006" key="4">
    <source>
        <dbReference type="Google" id="ProtNLM"/>
    </source>
</evidence>
<keyword evidence="1" id="KW-0812">Transmembrane</keyword>
<dbReference type="EMBL" id="FPCK01000001">
    <property type="protein sequence ID" value="SFV33112.1"/>
    <property type="molecule type" value="Genomic_DNA"/>
</dbReference>
<dbReference type="AlphaFoldDB" id="A0A1I7NEM3"/>
<keyword evidence="1" id="KW-0472">Membrane</keyword>
<dbReference type="STRING" id="429728.SAMN05216456_1889"/>
<dbReference type="Proteomes" id="UP000199074">
    <property type="component" value="Unassembled WGS sequence"/>
</dbReference>
<protein>
    <recommendedName>
        <fullName evidence="4">Bacteriophage holin of superfamily 6 (Holin_LLH)</fullName>
    </recommendedName>
</protein>
<accession>A0A1I7NEM3</accession>
<name>A0A1I7NEM3_9HYPH</name>
<keyword evidence="3" id="KW-1185">Reference proteome</keyword>
<gene>
    <name evidence="2" type="ORF">SAMN05216456_1889</name>
</gene>
<dbReference type="RefSeq" id="WP_092423568.1">
    <property type="nucleotide sequence ID" value="NZ_FPCK01000001.1"/>
</dbReference>
<feature type="transmembrane region" description="Helical" evidence="1">
    <location>
        <begin position="6"/>
        <end position="28"/>
    </location>
</feature>
<reference evidence="2 3" key="1">
    <citation type="submission" date="2016-10" db="EMBL/GenBank/DDBJ databases">
        <authorList>
            <person name="de Groot N.N."/>
        </authorList>
    </citation>
    <scope>NUCLEOTIDE SEQUENCE [LARGE SCALE GENOMIC DNA]</scope>
    <source>
        <strain evidence="2 3">IPL20</strain>
    </source>
</reference>
<sequence length="139" mass="15608">MSQQLINVLIEHLLVPFVIAPFALWIAARYQQWTGRQIEAKHREALQSALENGVRFAIQEVLRQRPQATAADITTTYREVITETAGQYVRDSVPEALRHFGLDRMSDRLRDLVVPKLPLPIGTVLPNGDTLIGRAPQGS</sequence>
<evidence type="ECO:0000256" key="1">
    <source>
        <dbReference type="SAM" id="Phobius"/>
    </source>
</evidence>